<keyword evidence="3" id="KW-1185">Reference proteome</keyword>
<accession>A0ABW8LEU9</accession>
<comment type="caution">
    <text evidence="2">The sequence shown here is derived from an EMBL/GenBank/DDBJ whole genome shotgun (WGS) entry which is preliminary data.</text>
</comment>
<evidence type="ECO:0000256" key="1">
    <source>
        <dbReference type="SAM" id="MobiDB-lite"/>
    </source>
</evidence>
<feature type="region of interest" description="Disordered" evidence="1">
    <location>
        <begin position="137"/>
        <end position="159"/>
    </location>
</feature>
<evidence type="ECO:0000313" key="3">
    <source>
        <dbReference type="Proteomes" id="UP001620295"/>
    </source>
</evidence>
<gene>
    <name evidence="2" type="ORF">ACI2L5_05900</name>
</gene>
<reference evidence="2 3" key="1">
    <citation type="submission" date="2024-11" db="EMBL/GenBank/DDBJ databases">
        <title>The Natural Products Discovery Center: Release of the First 8490 Sequenced Strains for Exploring Actinobacteria Biosynthetic Diversity.</title>
        <authorList>
            <person name="Kalkreuter E."/>
            <person name="Kautsar S.A."/>
            <person name="Yang D."/>
            <person name="Bader C.D."/>
            <person name="Teijaro C.N."/>
            <person name="Fluegel L."/>
            <person name="Davis C.M."/>
            <person name="Simpson J.R."/>
            <person name="Lauterbach L."/>
            <person name="Steele A.D."/>
            <person name="Gui C."/>
            <person name="Meng S."/>
            <person name="Li G."/>
            <person name="Viehrig K."/>
            <person name="Ye F."/>
            <person name="Su P."/>
            <person name="Kiefer A.F."/>
            <person name="Nichols A."/>
            <person name="Cepeda A.J."/>
            <person name="Yan W."/>
            <person name="Fan B."/>
            <person name="Jiang Y."/>
            <person name="Adhikari A."/>
            <person name="Zheng C.-J."/>
            <person name="Schuster L."/>
            <person name="Cowan T.M."/>
            <person name="Smanski M.J."/>
            <person name="Chevrette M.G."/>
            <person name="De Carvalho L.P.S."/>
            <person name="Shen B."/>
        </authorList>
    </citation>
    <scope>NUCLEOTIDE SEQUENCE [LARGE SCALE GENOMIC DNA]</scope>
    <source>
        <strain evidence="2 3">NPDC020863</strain>
    </source>
</reference>
<dbReference type="EMBL" id="JBJDQH010000002">
    <property type="protein sequence ID" value="MFK4264458.1"/>
    <property type="molecule type" value="Genomic_DNA"/>
</dbReference>
<protein>
    <recommendedName>
        <fullName evidence="4">Dicarboxylate transport domain-containing protein</fullName>
    </recommendedName>
</protein>
<dbReference type="RefSeq" id="WP_404745761.1">
    <property type="nucleotide sequence ID" value="NZ_JBJDQH010000002.1"/>
</dbReference>
<proteinExistence type="predicted"/>
<organism evidence="2 3">
    <name type="scientific">Streptomyces milbemycinicus</name>
    <dbReference type="NCBI Taxonomy" id="476552"/>
    <lineage>
        <taxon>Bacteria</taxon>
        <taxon>Bacillati</taxon>
        <taxon>Actinomycetota</taxon>
        <taxon>Actinomycetes</taxon>
        <taxon>Kitasatosporales</taxon>
        <taxon>Streptomycetaceae</taxon>
        <taxon>Streptomyces</taxon>
    </lineage>
</organism>
<evidence type="ECO:0008006" key="4">
    <source>
        <dbReference type="Google" id="ProtNLM"/>
    </source>
</evidence>
<evidence type="ECO:0000313" key="2">
    <source>
        <dbReference type="EMBL" id="MFK4264458.1"/>
    </source>
</evidence>
<feature type="compositionally biased region" description="Basic residues" evidence="1">
    <location>
        <begin position="149"/>
        <end position="159"/>
    </location>
</feature>
<name>A0ABW8LEU9_9ACTN</name>
<sequence length="159" mass="16977">MVLAGTLRLPGAQWDGQRVEASFPIAGGKVAGVKIEISLPLDLKDITSGGLTLDIGFLPNLGFREMQLLLETRRDGNDLVPFAGVAAELTFGQNIRLRMVSASKVVGEVGDHATHPLPGADRTSPDVLSKALPAMPFDISMDDSSPHGRGVRHRSRLET</sequence>
<dbReference type="Proteomes" id="UP001620295">
    <property type="component" value="Unassembled WGS sequence"/>
</dbReference>